<reference evidence="2" key="1">
    <citation type="submission" date="2014-09" db="EMBL/GenBank/DDBJ databases">
        <authorList>
            <person name="Mudge J."/>
            <person name="Ramaraj T."/>
            <person name="Lindquist I.E."/>
            <person name="Bharti A.K."/>
            <person name="Sundararajan A."/>
            <person name="Cameron C.T."/>
            <person name="Woodward J.E."/>
            <person name="May G.D."/>
            <person name="Brubaker C."/>
            <person name="Broadhvest J."/>
            <person name="Wilkins T.A."/>
        </authorList>
    </citation>
    <scope>NUCLEOTIDE SEQUENCE</scope>
    <source>
        <strain evidence="2">cv. AKA8401</strain>
    </source>
</reference>
<proteinExistence type="predicted"/>
<keyword evidence="2" id="KW-1185">Reference proteome</keyword>
<protein>
    <submittedName>
        <fullName evidence="1">Uncharacterized protein</fullName>
    </submittedName>
</protein>
<evidence type="ECO:0000313" key="2">
    <source>
        <dbReference type="Proteomes" id="UP000032142"/>
    </source>
</evidence>
<dbReference type="Proteomes" id="UP000032142">
    <property type="component" value="Unassembled WGS sequence"/>
</dbReference>
<sequence length="23" mass="2696">MSHTLWLSLHLFLLPVSPSCYHN</sequence>
<dbReference type="AlphaFoldDB" id="A0A0B0P6R8"/>
<organism evidence="1 2">
    <name type="scientific">Gossypium arboreum</name>
    <name type="common">Tree cotton</name>
    <name type="synonym">Gossypium nanking</name>
    <dbReference type="NCBI Taxonomy" id="29729"/>
    <lineage>
        <taxon>Eukaryota</taxon>
        <taxon>Viridiplantae</taxon>
        <taxon>Streptophyta</taxon>
        <taxon>Embryophyta</taxon>
        <taxon>Tracheophyta</taxon>
        <taxon>Spermatophyta</taxon>
        <taxon>Magnoliopsida</taxon>
        <taxon>eudicotyledons</taxon>
        <taxon>Gunneridae</taxon>
        <taxon>Pentapetalae</taxon>
        <taxon>rosids</taxon>
        <taxon>malvids</taxon>
        <taxon>Malvales</taxon>
        <taxon>Malvaceae</taxon>
        <taxon>Malvoideae</taxon>
        <taxon>Gossypium</taxon>
    </lineage>
</organism>
<name>A0A0B0P6R8_GOSAR</name>
<dbReference type="EMBL" id="KN416181">
    <property type="protein sequence ID" value="KHG20607.1"/>
    <property type="molecule type" value="Genomic_DNA"/>
</dbReference>
<gene>
    <name evidence="1" type="ORF">F383_24904</name>
</gene>
<evidence type="ECO:0000313" key="1">
    <source>
        <dbReference type="EMBL" id="KHG20607.1"/>
    </source>
</evidence>
<accession>A0A0B0P6R8</accession>